<dbReference type="GO" id="GO:0004672">
    <property type="term" value="F:protein kinase activity"/>
    <property type="evidence" value="ECO:0007669"/>
    <property type="project" value="UniProtKB-ARBA"/>
</dbReference>
<dbReference type="EMBL" id="JAALFE010000012">
    <property type="protein sequence ID" value="NGQ91819.1"/>
    <property type="molecule type" value="Genomic_DNA"/>
</dbReference>
<reference evidence="3 4" key="1">
    <citation type="submission" date="2020-02" db="EMBL/GenBank/DDBJ databases">
        <title>Rhodobacter translucens sp. nov., a novel bacterium isolated from activated sludge.</title>
        <authorList>
            <person name="Liu J."/>
        </authorList>
    </citation>
    <scope>NUCLEOTIDE SEQUENCE [LARGE SCALE GENOMIC DNA]</scope>
    <source>
        <strain evidence="3 4">HX-7-19</strain>
    </source>
</reference>
<evidence type="ECO:0000313" key="4">
    <source>
        <dbReference type="Proteomes" id="UP000474758"/>
    </source>
</evidence>
<accession>A0A6M1TNX8</accession>
<dbReference type="AlphaFoldDB" id="A0A6M1TNX8"/>
<evidence type="ECO:0000313" key="3">
    <source>
        <dbReference type="EMBL" id="NGQ91819.1"/>
    </source>
</evidence>
<gene>
    <name evidence="3" type="ORF">G5V65_13015</name>
</gene>
<protein>
    <recommendedName>
        <fullName evidence="2">HPt domain-containing protein</fullName>
    </recommendedName>
</protein>
<dbReference type="Pfam" id="PF01627">
    <property type="entry name" value="Hpt"/>
    <property type="match status" value="1"/>
</dbReference>
<dbReference type="InterPro" id="IPR036641">
    <property type="entry name" value="HPT_dom_sf"/>
</dbReference>
<dbReference type="Proteomes" id="UP000474758">
    <property type="component" value="Unassembled WGS sequence"/>
</dbReference>
<evidence type="ECO:0000256" key="1">
    <source>
        <dbReference type="ARBA" id="ARBA00023012"/>
    </source>
</evidence>
<name>A0A6M1TNX8_9RHOB</name>
<organism evidence="3 4">
    <name type="scientific">Paragemmobacter kunshanensis</name>
    <dbReference type="NCBI Taxonomy" id="2583234"/>
    <lineage>
        <taxon>Bacteria</taxon>
        <taxon>Pseudomonadati</taxon>
        <taxon>Pseudomonadota</taxon>
        <taxon>Alphaproteobacteria</taxon>
        <taxon>Rhodobacterales</taxon>
        <taxon>Paracoccaceae</taxon>
        <taxon>Paragemmobacter</taxon>
    </lineage>
</organism>
<evidence type="ECO:0000259" key="2">
    <source>
        <dbReference type="Pfam" id="PF01627"/>
    </source>
</evidence>
<dbReference type="SUPFAM" id="SSF47226">
    <property type="entry name" value="Histidine-containing phosphotransfer domain, HPT domain"/>
    <property type="match status" value="1"/>
</dbReference>
<feature type="domain" description="HPt" evidence="2">
    <location>
        <begin position="26"/>
        <end position="98"/>
    </location>
</feature>
<dbReference type="Gene3D" id="1.20.120.160">
    <property type="entry name" value="HPT domain"/>
    <property type="match status" value="1"/>
</dbReference>
<dbReference type="GO" id="GO:0000160">
    <property type="term" value="P:phosphorelay signal transduction system"/>
    <property type="evidence" value="ECO:0007669"/>
    <property type="project" value="UniProtKB-KW"/>
</dbReference>
<keyword evidence="1" id="KW-0902">Two-component regulatory system</keyword>
<dbReference type="RefSeq" id="WP_165050787.1">
    <property type="nucleotide sequence ID" value="NZ_JAALFE010000012.1"/>
</dbReference>
<proteinExistence type="predicted"/>
<sequence length="126" mass="13152">MTGHDPTGIFGTSTALHDILVLAGPETAPRLLQQIHADLVAVASLLLPALPPPHDWPQIRRQTHVLISLAGTIGAMRLHGLAIEMNTAAHDQDCSRAAALLPPLEADLTGLIALVGLRLPGHGVVA</sequence>
<comment type="caution">
    <text evidence="3">The sequence shown here is derived from an EMBL/GenBank/DDBJ whole genome shotgun (WGS) entry which is preliminary data.</text>
</comment>
<keyword evidence="4" id="KW-1185">Reference proteome</keyword>
<dbReference type="InterPro" id="IPR008207">
    <property type="entry name" value="Sig_transdc_His_kin_Hpt_dom"/>
</dbReference>